<dbReference type="GO" id="GO:0016887">
    <property type="term" value="F:ATP hydrolysis activity"/>
    <property type="evidence" value="ECO:0007669"/>
    <property type="project" value="InterPro"/>
</dbReference>
<evidence type="ECO:0000256" key="4">
    <source>
        <dbReference type="ARBA" id="ARBA00022475"/>
    </source>
</evidence>
<dbReference type="PROSITE" id="PS50893">
    <property type="entry name" value="ABC_TRANSPORTER_2"/>
    <property type="match status" value="1"/>
</dbReference>
<evidence type="ECO:0000313" key="13">
    <source>
        <dbReference type="Proteomes" id="UP000006055"/>
    </source>
</evidence>
<dbReference type="Pfam" id="PF00005">
    <property type="entry name" value="ABC_tran"/>
    <property type="match status" value="1"/>
</dbReference>
<evidence type="ECO:0000259" key="11">
    <source>
        <dbReference type="PROSITE" id="PS50893"/>
    </source>
</evidence>
<dbReference type="STRING" id="706587.Desti_2865"/>
<dbReference type="PROSITE" id="PS00211">
    <property type="entry name" value="ABC_TRANSPORTER_1"/>
    <property type="match status" value="1"/>
</dbReference>
<keyword evidence="2" id="KW-0813">Transport</keyword>
<gene>
    <name evidence="12" type="ordered locus">Desti_2865</name>
</gene>
<dbReference type="InterPro" id="IPR005894">
    <property type="entry name" value="DrrA"/>
</dbReference>
<dbReference type="Proteomes" id="UP000006055">
    <property type="component" value="Chromosome"/>
</dbReference>
<keyword evidence="7" id="KW-1278">Translocase</keyword>
<evidence type="ECO:0000256" key="1">
    <source>
        <dbReference type="ARBA" id="ARBA00004413"/>
    </source>
</evidence>
<dbReference type="eggNOG" id="COG1131">
    <property type="taxonomic scope" value="Bacteria"/>
</dbReference>
<evidence type="ECO:0000256" key="7">
    <source>
        <dbReference type="ARBA" id="ARBA00022967"/>
    </source>
</evidence>
<evidence type="ECO:0000256" key="2">
    <source>
        <dbReference type="ARBA" id="ARBA00022448"/>
    </source>
</evidence>
<dbReference type="AlphaFoldDB" id="I4C7J3"/>
<keyword evidence="5" id="KW-0547">Nucleotide-binding</keyword>
<evidence type="ECO:0000313" key="12">
    <source>
        <dbReference type="EMBL" id="AFM25534.1"/>
    </source>
</evidence>
<dbReference type="SMART" id="SM00382">
    <property type="entry name" value="AAA"/>
    <property type="match status" value="1"/>
</dbReference>
<accession>I4C7J3</accession>
<dbReference type="GO" id="GO:0005524">
    <property type="term" value="F:ATP binding"/>
    <property type="evidence" value="ECO:0007669"/>
    <property type="project" value="UniProtKB-KW"/>
</dbReference>
<dbReference type="KEGG" id="dti:Desti_2865"/>
<dbReference type="Gene3D" id="3.40.50.300">
    <property type="entry name" value="P-loop containing nucleotide triphosphate hydrolases"/>
    <property type="match status" value="1"/>
</dbReference>
<dbReference type="HOGENOM" id="CLU_000604_1_2_7"/>
<dbReference type="GO" id="GO:0043215">
    <property type="term" value="P:daunorubicin transport"/>
    <property type="evidence" value="ECO:0007669"/>
    <property type="project" value="InterPro"/>
</dbReference>
<dbReference type="EMBL" id="CP003360">
    <property type="protein sequence ID" value="AFM25534.1"/>
    <property type="molecule type" value="Genomic_DNA"/>
</dbReference>
<evidence type="ECO:0000256" key="3">
    <source>
        <dbReference type="ARBA" id="ARBA00022458"/>
    </source>
</evidence>
<dbReference type="InterPro" id="IPR003439">
    <property type="entry name" value="ABC_transporter-like_ATP-bd"/>
</dbReference>
<feature type="region of interest" description="Disordered" evidence="10">
    <location>
        <begin position="1"/>
        <end position="23"/>
    </location>
</feature>
<comment type="subcellular location">
    <subcellularLocation>
        <location evidence="1">Cell membrane</location>
        <topology evidence="1">Peripheral membrane protein</topology>
        <orientation evidence="1">Cytoplasmic side</orientation>
    </subcellularLocation>
</comment>
<proteinExistence type="inferred from homology"/>
<keyword evidence="8" id="KW-0472">Membrane</keyword>
<keyword evidence="4" id="KW-1003">Cell membrane</keyword>
<dbReference type="Pfam" id="PF13732">
    <property type="entry name" value="DrrA1-3_C"/>
    <property type="match status" value="1"/>
</dbReference>
<dbReference type="NCBIfam" id="TIGR01188">
    <property type="entry name" value="drrA"/>
    <property type="match status" value="1"/>
</dbReference>
<dbReference type="GO" id="GO:1900753">
    <property type="term" value="P:doxorubicin transport"/>
    <property type="evidence" value="ECO:0007669"/>
    <property type="project" value="InterPro"/>
</dbReference>
<dbReference type="PANTHER" id="PTHR43582:SF2">
    <property type="entry name" value="LINEARMYCIN RESISTANCE ATP-BINDING PROTEIN LNRL"/>
    <property type="match status" value="1"/>
</dbReference>
<evidence type="ECO:0000256" key="10">
    <source>
        <dbReference type="SAM" id="MobiDB-lite"/>
    </source>
</evidence>
<keyword evidence="3" id="KW-0536">Nodulation</keyword>
<dbReference type="InterPro" id="IPR025302">
    <property type="entry name" value="DrrA1/2-like_C"/>
</dbReference>
<evidence type="ECO:0000256" key="5">
    <source>
        <dbReference type="ARBA" id="ARBA00022741"/>
    </source>
</evidence>
<sequence length="377" mass="41904">MARWDNCSKTSSNNEQPEQGNLSGPDVIADKSAALCCSLLLIGGCPVSAVITIDALVKKFGGVTALNEISLEIEQGELFGLLGPNGAGKTTLISILATILKQTSGTAMVCERNIEREQAKVRKCIGIVFQDPSLDEDLTGEENLDFHGRLYGLAAALRRRRIDEVLELVDLKDRKNYLVKTYSGGMRRRLEIARGLMHMPQVLFLDEPTLGLDPQTRRKIWAYIENLKEVFGTTIILTTHYMDEADQLCSRIAIIDSGRIVALDTPQNLKARLGGELLELEVSPPQERFADELVAMEGVQDVALENGRILLTVNQGEAIIPRVFQTAQTFGVAITSVSMRKPNLEDVFIELTGREIRESEVAEPTERMRILMLRRRR</sequence>
<dbReference type="FunFam" id="3.40.50.300:FF:000589">
    <property type="entry name" value="ABC transporter, ATP-binding subunit"/>
    <property type="match status" value="1"/>
</dbReference>
<name>I4C7J3_DESTA</name>
<feature type="domain" description="ABC transporter" evidence="11">
    <location>
        <begin position="51"/>
        <end position="282"/>
    </location>
</feature>
<dbReference type="InterPro" id="IPR027417">
    <property type="entry name" value="P-loop_NTPase"/>
</dbReference>
<dbReference type="InterPro" id="IPR017871">
    <property type="entry name" value="ABC_transporter-like_CS"/>
</dbReference>
<reference evidence="13" key="1">
    <citation type="submission" date="2012-06" db="EMBL/GenBank/DDBJ databases">
        <title>Complete sequence of chromosome of Desulfomonile tiedjei DSM 6799.</title>
        <authorList>
            <person name="Lucas S."/>
            <person name="Copeland A."/>
            <person name="Lapidus A."/>
            <person name="Glavina del Rio T."/>
            <person name="Dalin E."/>
            <person name="Tice H."/>
            <person name="Bruce D."/>
            <person name="Goodwin L."/>
            <person name="Pitluck S."/>
            <person name="Peters L."/>
            <person name="Ovchinnikova G."/>
            <person name="Zeytun A."/>
            <person name="Lu M."/>
            <person name="Kyrpides N."/>
            <person name="Mavromatis K."/>
            <person name="Ivanova N."/>
            <person name="Brettin T."/>
            <person name="Detter J.C."/>
            <person name="Han C."/>
            <person name="Larimer F."/>
            <person name="Land M."/>
            <person name="Hauser L."/>
            <person name="Markowitz V."/>
            <person name="Cheng J.-F."/>
            <person name="Hugenholtz P."/>
            <person name="Woyke T."/>
            <person name="Wu D."/>
            <person name="Spring S."/>
            <person name="Schroeder M."/>
            <person name="Brambilla E."/>
            <person name="Klenk H.-P."/>
            <person name="Eisen J.A."/>
        </authorList>
    </citation>
    <scope>NUCLEOTIDE SEQUENCE [LARGE SCALE GENOMIC DNA]</scope>
    <source>
        <strain evidence="13">ATCC 49306 / DSM 6799 / DCB-1</strain>
    </source>
</reference>
<evidence type="ECO:0000256" key="9">
    <source>
        <dbReference type="ARBA" id="ARBA00049985"/>
    </source>
</evidence>
<keyword evidence="13" id="KW-1185">Reference proteome</keyword>
<keyword evidence="6 12" id="KW-0067">ATP-binding</keyword>
<dbReference type="SUPFAM" id="SSF52540">
    <property type="entry name" value="P-loop containing nucleoside triphosphate hydrolases"/>
    <property type="match status" value="1"/>
</dbReference>
<dbReference type="GO" id="GO:0005886">
    <property type="term" value="C:plasma membrane"/>
    <property type="evidence" value="ECO:0007669"/>
    <property type="project" value="UniProtKB-SubCell"/>
</dbReference>
<evidence type="ECO:0000256" key="6">
    <source>
        <dbReference type="ARBA" id="ARBA00022840"/>
    </source>
</evidence>
<comment type="similarity">
    <text evidence="9">Belongs to the ABC transporter superfamily. Drug exporter-1 (DrugE1) (TC 3.A.1.105) family.</text>
</comment>
<feature type="compositionally biased region" description="Polar residues" evidence="10">
    <location>
        <begin position="7"/>
        <end position="22"/>
    </location>
</feature>
<protein>
    <submittedName>
        <fullName evidence="12">Daunorubicin resistance ABC transporter ATP-binding subunit</fullName>
    </submittedName>
</protein>
<dbReference type="InterPro" id="IPR003593">
    <property type="entry name" value="AAA+_ATPase"/>
</dbReference>
<dbReference type="PANTHER" id="PTHR43582">
    <property type="entry name" value="LINEARMYCIN RESISTANCE ATP-BINDING PROTEIN LNRL"/>
    <property type="match status" value="1"/>
</dbReference>
<organism evidence="12 13">
    <name type="scientific">Desulfomonile tiedjei (strain ATCC 49306 / DSM 6799 / DCB-1)</name>
    <dbReference type="NCBI Taxonomy" id="706587"/>
    <lineage>
        <taxon>Bacteria</taxon>
        <taxon>Pseudomonadati</taxon>
        <taxon>Thermodesulfobacteriota</taxon>
        <taxon>Desulfomonilia</taxon>
        <taxon>Desulfomonilales</taxon>
        <taxon>Desulfomonilaceae</taxon>
        <taxon>Desulfomonile</taxon>
    </lineage>
</organism>
<evidence type="ECO:0000256" key="8">
    <source>
        <dbReference type="ARBA" id="ARBA00023136"/>
    </source>
</evidence>